<feature type="chain" id="PRO_5039079715" description="Hemolysin-type calcium-binding repeat-containing protein" evidence="1">
    <location>
        <begin position="29"/>
        <end position="189"/>
    </location>
</feature>
<dbReference type="SUPFAM" id="SSF51120">
    <property type="entry name" value="beta-Roll"/>
    <property type="match status" value="1"/>
</dbReference>
<organism evidence="2 3">
    <name type="scientific">Planobispora siamensis</name>
    <dbReference type="NCBI Taxonomy" id="936338"/>
    <lineage>
        <taxon>Bacteria</taxon>
        <taxon>Bacillati</taxon>
        <taxon>Actinomycetota</taxon>
        <taxon>Actinomycetes</taxon>
        <taxon>Streptosporangiales</taxon>
        <taxon>Streptosporangiaceae</taxon>
        <taxon>Planobispora</taxon>
    </lineage>
</organism>
<dbReference type="Gene3D" id="2.150.10.10">
    <property type="entry name" value="Serralysin-like metalloprotease, C-terminal"/>
    <property type="match status" value="1"/>
</dbReference>
<evidence type="ECO:0008006" key="4">
    <source>
        <dbReference type="Google" id="ProtNLM"/>
    </source>
</evidence>
<keyword evidence="1" id="KW-0732">Signal</keyword>
<dbReference type="PROSITE" id="PS51318">
    <property type="entry name" value="TAT"/>
    <property type="match status" value="1"/>
</dbReference>
<gene>
    <name evidence="2" type="ORF">Psi01_58580</name>
</gene>
<evidence type="ECO:0000313" key="3">
    <source>
        <dbReference type="Proteomes" id="UP000619788"/>
    </source>
</evidence>
<dbReference type="EMBL" id="BOOJ01000051">
    <property type="protein sequence ID" value="GIH95228.1"/>
    <property type="molecule type" value="Genomic_DNA"/>
</dbReference>
<dbReference type="InterPro" id="IPR006311">
    <property type="entry name" value="TAT_signal"/>
</dbReference>
<sequence>MNLSITRRTSVRSLVTGALLAISAAAIATPPAQAQMLTNVTAIGGKLSVNSGNVGDRITINVEGGALVVRNFTDTIKAGSFTCTNVDVRTVRCNSSGITNILVNSQGGADTVTNNTALTSRVFLGPGGDIFEGGSARDFVNGDGDNDLIDGNGGSDILIGDEGGFDQVFGGAGTDFCNAEAENSCESDA</sequence>
<dbReference type="AlphaFoldDB" id="A0A8J3SIX9"/>
<dbReference type="InterPro" id="IPR011049">
    <property type="entry name" value="Serralysin-like_metalloprot_C"/>
</dbReference>
<feature type="signal peptide" evidence="1">
    <location>
        <begin position="1"/>
        <end position="28"/>
    </location>
</feature>
<dbReference type="Proteomes" id="UP000619788">
    <property type="component" value="Unassembled WGS sequence"/>
</dbReference>
<dbReference type="InterPro" id="IPR001343">
    <property type="entry name" value="Hemolysn_Ca-bd"/>
</dbReference>
<comment type="caution">
    <text evidence="2">The sequence shown here is derived from an EMBL/GenBank/DDBJ whole genome shotgun (WGS) entry which is preliminary data.</text>
</comment>
<dbReference type="Pfam" id="PF00353">
    <property type="entry name" value="HemolysinCabind"/>
    <property type="match status" value="2"/>
</dbReference>
<protein>
    <recommendedName>
        <fullName evidence="4">Hemolysin-type calcium-binding repeat-containing protein</fullName>
    </recommendedName>
</protein>
<keyword evidence="3" id="KW-1185">Reference proteome</keyword>
<reference evidence="2 3" key="1">
    <citation type="submission" date="2021-01" db="EMBL/GenBank/DDBJ databases">
        <title>Whole genome shotgun sequence of Planobispora siamensis NBRC 107568.</title>
        <authorList>
            <person name="Komaki H."/>
            <person name="Tamura T."/>
        </authorList>
    </citation>
    <scope>NUCLEOTIDE SEQUENCE [LARGE SCALE GENOMIC DNA]</scope>
    <source>
        <strain evidence="2 3">NBRC 107568</strain>
    </source>
</reference>
<name>A0A8J3SIX9_9ACTN</name>
<proteinExistence type="predicted"/>
<dbReference type="GO" id="GO:0005509">
    <property type="term" value="F:calcium ion binding"/>
    <property type="evidence" value="ECO:0007669"/>
    <property type="project" value="InterPro"/>
</dbReference>
<dbReference type="RefSeq" id="WP_204067309.1">
    <property type="nucleotide sequence ID" value="NZ_BOOJ01000051.1"/>
</dbReference>
<evidence type="ECO:0000313" key="2">
    <source>
        <dbReference type="EMBL" id="GIH95228.1"/>
    </source>
</evidence>
<accession>A0A8J3SIX9</accession>
<evidence type="ECO:0000256" key="1">
    <source>
        <dbReference type="SAM" id="SignalP"/>
    </source>
</evidence>